<dbReference type="PROSITE" id="PS50987">
    <property type="entry name" value="HTH_ARSR_2"/>
    <property type="match status" value="1"/>
</dbReference>
<feature type="domain" description="HTH arsR-type" evidence="1">
    <location>
        <begin position="4"/>
        <end position="98"/>
    </location>
</feature>
<dbReference type="NCBIfam" id="NF033788">
    <property type="entry name" value="HTH_metalloreg"/>
    <property type="match status" value="1"/>
</dbReference>
<keyword evidence="2" id="KW-0238">DNA-binding</keyword>
<name>A0A1H1TV81_9ACTN</name>
<dbReference type="InterPro" id="IPR036390">
    <property type="entry name" value="WH_DNA-bd_sf"/>
</dbReference>
<dbReference type="InterPro" id="IPR001845">
    <property type="entry name" value="HTH_ArsR_DNA-bd_dom"/>
</dbReference>
<dbReference type="PANTHER" id="PTHR39168:SF2">
    <property type="entry name" value="HTH-TYPE TRANSCRIPTIONAL REGULATOR CMTR"/>
    <property type="match status" value="1"/>
</dbReference>
<keyword evidence="3" id="KW-1185">Reference proteome</keyword>
<dbReference type="OrthoDB" id="3401849at2"/>
<gene>
    <name evidence="2" type="ORF">SAMN04489812_2538</name>
</gene>
<dbReference type="InterPro" id="IPR036388">
    <property type="entry name" value="WH-like_DNA-bd_sf"/>
</dbReference>
<evidence type="ECO:0000313" key="2">
    <source>
        <dbReference type="EMBL" id="SDS64225.1"/>
    </source>
</evidence>
<evidence type="ECO:0000313" key="3">
    <source>
        <dbReference type="Proteomes" id="UP000199103"/>
    </source>
</evidence>
<dbReference type="CDD" id="cd00090">
    <property type="entry name" value="HTH_ARSR"/>
    <property type="match status" value="1"/>
</dbReference>
<proteinExistence type="predicted"/>
<dbReference type="Gene3D" id="1.10.10.10">
    <property type="entry name" value="Winged helix-like DNA-binding domain superfamily/Winged helix DNA-binding domain"/>
    <property type="match status" value="1"/>
</dbReference>
<dbReference type="GO" id="GO:0003700">
    <property type="term" value="F:DNA-binding transcription factor activity"/>
    <property type="evidence" value="ECO:0007669"/>
    <property type="project" value="InterPro"/>
</dbReference>
<protein>
    <submittedName>
        <fullName evidence="2">DNA-binding transcriptional regulator, ArsR family</fullName>
    </submittedName>
</protein>
<organism evidence="2 3">
    <name type="scientific">Microlunatus soli</name>
    <dbReference type="NCBI Taxonomy" id="630515"/>
    <lineage>
        <taxon>Bacteria</taxon>
        <taxon>Bacillati</taxon>
        <taxon>Actinomycetota</taxon>
        <taxon>Actinomycetes</taxon>
        <taxon>Propionibacteriales</taxon>
        <taxon>Propionibacteriaceae</taxon>
        <taxon>Microlunatus</taxon>
    </lineage>
</organism>
<accession>A0A1H1TV81</accession>
<dbReference type="GO" id="GO:0032791">
    <property type="term" value="F:lead ion binding"/>
    <property type="evidence" value="ECO:0007669"/>
    <property type="project" value="TreeGrafter"/>
</dbReference>
<dbReference type="GO" id="GO:0046686">
    <property type="term" value="P:response to cadmium ion"/>
    <property type="evidence" value="ECO:0007669"/>
    <property type="project" value="TreeGrafter"/>
</dbReference>
<dbReference type="GO" id="GO:0003677">
    <property type="term" value="F:DNA binding"/>
    <property type="evidence" value="ECO:0007669"/>
    <property type="project" value="UniProtKB-KW"/>
</dbReference>
<dbReference type="PANTHER" id="PTHR39168">
    <property type="entry name" value="TRANSCRIPTIONAL REGULATOR-RELATED"/>
    <property type="match status" value="1"/>
</dbReference>
<dbReference type="GO" id="GO:0010288">
    <property type="term" value="P:response to lead ion"/>
    <property type="evidence" value="ECO:0007669"/>
    <property type="project" value="TreeGrafter"/>
</dbReference>
<dbReference type="AlphaFoldDB" id="A0A1H1TV81"/>
<dbReference type="GO" id="GO:0097063">
    <property type="term" value="F:cadmium ion sensor activity"/>
    <property type="evidence" value="ECO:0007669"/>
    <property type="project" value="TreeGrafter"/>
</dbReference>
<dbReference type="STRING" id="630515.SAMN04489812_2538"/>
<dbReference type="InterPro" id="IPR011991">
    <property type="entry name" value="ArsR-like_HTH"/>
</dbReference>
<dbReference type="SMART" id="SM00418">
    <property type="entry name" value="HTH_ARSR"/>
    <property type="match status" value="1"/>
</dbReference>
<reference evidence="2 3" key="1">
    <citation type="submission" date="2016-10" db="EMBL/GenBank/DDBJ databases">
        <authorList>
            <person name="de Groot N.N."/>
        </authorList>
    </citation>
    <scope>NUCLEOTIDE SEQUENCE [LARGE SCALE GENOMIC DNA]</scope>
    <source>
        <strain evidence="2 3">DSM 21800</strain>
    </source>
</reference>
<dbReference type="Pfam" id="PF01022">
    <property type="entry name" value="HTH_5"/>
    <property type="match status" value="1"/>
</dbReference>
<dbReference type="InterPro" id="IPR052543">
    <property type="entry name" value="HTH_Metal-responsive_Reg"/>
</dbReference>
<dbReference type="SUPFAM" id="SSF46785">
    <property type="entry name" value="Winged helix' DNA-binding domain"/>
    <property type="match status" value="1"/>
</dbReference>
<sequence length="124" mass="12950">MTPAVADESASLARLARALSDPVRLRMLVALSESPAYPSDLADALKVSPSNMLDHLRHLRECGLVESVPGGVGSFVRLADLHLVTAVEELRNSAAFAVTTRNARSGDRPAGIADESVILAGSCG</sequence>
<dbReference type="EMBL" id="LT629772">
    <property type="protein sequence ID" value="SDS64225.1"/>
    <property type="molecule type" value="Genomic_DNA"/>
</dbReference>
<evidence type="ECO:0000259" key="1">
    <source>
        <dbReference type="PROSITE" id="PS50987"/>
    </source>
</evidence>
<dbReference type="Proteomes" id="UP000199103">
    <property type="component" value="Chromosome I"/>
</dbReference>